<name>A0A1Z4VQ43_9GAMM</name>
<gene>
    <name evidence="3" type="ORF">FOKN1_0944</name>
</gene>
<dbReference type="AlphaFoldDB" id="A0A1Z4VQ43"/>
<keyword evidence="4" id="KW-1185">Reference proteome</keyword>
<keyword evidence="1" id="KW-0472">Membrane</keyword>
<dbReference type="KEGG" id="ttc:FOKN1_0944"/>
<sequence length="248" mass="25711">MRNTPRIAALAVMLAAFNAPLAHAAYCDSTYSSTGLTVLEGATVCFLYDANQVDPLYGTLSASGDSIFATPVNFDAYASDGSNTQVTGTGTVQVVAKSGYVLDGINLGETGIYWMEGSGSSVDVDATLRVFAWDDPVPMFGTEELSSLTLSGPLDDRTGNDDTWAASTSVDLTGARWDGFDHVGLSLTNILTADTLTAGEKAFINKLATGAGVDISVDTSAVVPLPAAVWLFGSGLLGLAAFARRRTG</sequence>
<evidence type="ECO:0008006" key="5">
    <source>
        <dbReference type="Google" id="ProtNLM"/>
    </source>
</evidence>
<feature type="chain" id="PRO_5012351300" description="VPLPA-CTERM sorting domain-containing protein" evidence="2">
    <location>
        <begin position="25"/>
        <end position="248"/>
    </location>
</feature>
<evidence type="ECO:0000313" key="3">
    <source>
        <dbReference type="EMBL" id="BAZ93344.1"/>
    </source>
</evidence>
<feature type="transmembrane region" description="Helical" evidence="1">
    <location>
        <begin position="223"/>
        <end position="243"/>
    </location>
</feature>
<keyword evidence="2" id="KW-0732">Signal</keyword>
<accession>A0A1Z4VQ43</accession>
<keyword evidence="1" id="KW-0812">Transmembrane</keyword>
<dbReference type="NCBIfam" id="TIGR03370">
    <property type="entry name" value="VPLPA-CTERM"/>
    <property type="match status" value="1"/>
</dbReference>
<feature type="signal peptide" evidence="2">
    <location>
        <begin position="1"/>
        <end position="24"/>
    </location>
</feature>
<dbReference type="RefSeq" id="WP_157745365.1">
    <property type="nucleotide sequence ID" value="NZ_AP018052.1"/>
</dbReference>
<dbReference type="Proteomes" id="UP000218765">
    <property type="component" value="Chromosome"/>
</dbReference>
<keyword evidence="1" id="KW-1133">Transmembrane helix</keyword>
<dbReference type="InterPro" id="IPR022472">
    <property type="entry name" value="VPLPA-CTERM"/>
</dbReference>
<evidence type="ECO:0000256" key="2">
    <source>
        <dbReference type="SAM" id="SignalP"/>
    </source>
</evidence>
<reference evidence="3 4" key="1">
    <citation type="submission" date="2017-05" db="EMBL/GenBank/DDBJ databases">
        <title>Thiocyanate degradation by Thiohalobacter thiocyanaticus FOKN1.</title>
        <authorList>
            <person name="Oshiki M."/>
            <person name="Fukushima T."/>
            <person name="Kawano S."/>
            <person name="Nakagawa J."/>
        </authorList>
    </citation>
    <scope>NUCLEOTIDE SEQUENCE [LARGE SCALE GENOMIC DNA]</scope>
    <source>
        <strain evidence="3 4">FOKN1</strain>
    </source>
</reference>
<proteinExistence type="predicted"/>
<evidence type="ECO:0000313" key="4">
    <source>
        <dbReference type="Proteomes" id="UP000218765"/>
    </source>
</evidence>
<evidence type="ECO:0000256" key="1">
    <source>
        <dbReference type="SAM" id="Phobius"/>
    </source>
</evidence>
<organism evidence="3 4">
    <name type="scientific">Thiohalobacter thiocyanaticus</name>
    <dbReference type="NCBI Taxonomy" id="585455"/>
    <lineage>
        <taxon>Bacteria</taxon>
        <taxon>Pseudomonadati</taxon>
        <taxon>Pseudomonadota</taxon>
        <taxon>Gammaproteobacteria</taxon>
        <taxon>Thiohalobacterales</taxon>
        <taxon>Thiohalobacteraceae</taxon>
        <taxon>Thiohalobacter</taxon>
    </lineage>
</organism>
<protein>
    <recommendedName>
        <fullName evidence="5">VPLPA-CTERM sorting domain-containing protein</fullName>
    </recommendedName>
</protein>
<dbReference type="EMBL" id="AP018052">
    <property type="protein sequence ID" value="BAZ93344.1"/>
    <property type="molecule type" value="Genomic_DNA"/>
</dbReference>